<protein>
    <submittedName>
        <fullName evidence="1 2">Uncharacterized protein</fullName>
    </submittedName>
</protein>
<reference evidence="1 2" key="1">
    <citation type="journal article" date="2010" name="Nature">
        <title>Genome sequencing and analysis of the model grass Brachypodium distachyon.</title>
        <authorList>
            <consortium name="International Brachypodium Initiative"/>
        </authorList>
    </citation>
    <scope>NUCLEOTIDE SEQUENCE [LARGE SCALE GENOMIC DNA]</scope>
    <source>
        <strain evidence="1 2">Bd21</strain>
    </source>
</reference>
<name>A0A0Q3H6T5_BRADI</name>
<sequence length="162" mass="18381">MRKPSMSGGSRKTLDRRRLNKLRRKKAGLADIATGFCMNGLAEACGQWRDDVKKELGGEGFGSMFDIKRPHRFSRKLALHLMLKMDHASMEIDFGDGRKLKLTKEYMAHATGLPDKGARVVAPNPERRRLLLKKVHRVLKTGTKETQLPSIETLIKNLERSK</sequence>
<dbReference type="Proteomes" id="UP000008810">
    <property type="component" value="Chromosome 1"/>
</dbReference>
<dbReference type="EnsemblPlants" id="KQK18663">
    <property type="protein sequence ID" value="KQK18663"/>
    <property type="gene ID" value="BRADI_1g43931v3"/>
</dbReference>
<dbReference type="EMBL" id="CM000880">
    <property type="protein sequence ID" value="KQK18663.1"/>
    <property type="molecule type" value="Genomic_DNA"/>
</dbReference>
<keyword evidence="3" id="KW-1185">Reference proteome</keyword>
<gene>
    <name evidence="1" type="ORF">BRADI_1g43931v3</name>
</gene>
<reference evidence="2" key="3">
    <citation type="submission" date="2018-08" db="UniProtKB">
        <authorList>
            <consortium name="EnsemblPlants"/>
        </authorList>
    </citation>
    <scope>IDENTIFICATION</scope>
    <source>
        <strain evidence="2">cv. Bd21</strain>
    </source>
</reference>
<evidence type="ECO:0000313" key="1">
    <source>
        <dbReference type="EMBL" id="KQK18663.1"/>
    </source>
</evidence>
<evidence type="ECO:0000313" key="2">
    <source>
        <dbReference type="EnsemblPlants" id="KQK18663"/>
    </source>
</evidence>
<dbReference type="AlphaFoldDB" id="A0A0Q3H6T5"/>
<proteinExistence type="predicted"/>
<dbReference type="Gramene" id="KQK18663">
    <property type="protein sequence ID" value="KQK18663"/>
    <property type="gene ID" value="BRADI_1g43931v3"/>
</dbReference>
<accession>A0A0Q3H6T5</accession>
<organism evidence="1">
    <name type="scientific">Brachypodium distachyon</name>
    <name type="common">Purple false brome</name>
    <name type="synonym">Trachynia distachya</name>
    <dbReference type="NCBI Taxonomy" id="15368"/>
    <lineage>
        <taxon>Eukaryota</taxon>
        <taxon>Viridiplantae</taxon>
        <taxon>Streptophyta</taxon>
        <taxon>Embryophyta</taxon>
        <taxon>Tracheophyta</taxon>
        <taxon>Spermatophyta</taxon>
        <taxon>Magnoliopsida</taxon>
        <taxon>Liliopsida</taxon>
        <taxon>Poales</taxon>
        <taxon>Poaceae</taxon>
        <taxon>BOP clade</taxon>
        <taxon>Pooideae</taxon>
        <taxon>Stipodae</taxon>
        <taxon>Brachypodieae</taxon>
        <taxon>Brachypodium</taxon>
    </lineage>
</organism>
<reference evidence="1" key="2">
    <citation type="submission" date="2017-06" db="EMBL/GenBank/DDBJ databases">
        <title>WGS assembly of Brachypodium distachyon.</title>
        <authorList>
            <consortium name="The International Brachypodium Initiative"/>
            <person name="Lucas S."/>
            <person name="Harmon-Smith M."/>
            <person name="Lail K."/>
            <person name="Tice H."/>
            <person name="Grimwood J."/>
            <person name="Bruce D."/>
            <person name="Barry K."/>
            <person name="Shu S."/>
            <person name="Lindquist E."/>
            <person name="Wang M."/>
            <person name="Pitluck S."/>
            <person name="Vogel J.P."/>
            <person name="Garvin D.F."/>
            <person name="Mockler T.C."/>
            <person name="Schmutz J."/>
            <person name="Rokhsar D."/>
            <person name="Bevan M.W."/>
        </authorList>
    </citation>
    <scope>NUCLEOTIDE SEQUENCE</scope>
    <source>
        <strain evidence="1">Bd21</strain>
    </source>
</reference>
<evidence type="ECO:0000313" key="3">
    <source>
        <dbReference type="Proteomes" id="UP000008810"/>
    </source>
</evidence>
<dbReference type="InParanoid" id="A0A0Q3H6T5"/>